<comment type="caution">
    <text evidence="7">The sequence shown here is derived from an EMBL/GenBank/DDBJ whole genome shotgun (WGS) entry which is preliminary data.</text>
</comment>
<dbReference type="Pfam" id="PF00270">
    <property type="entry name" value="DEAD"/>
    <property type="match status" value="1"/>
</dbReference>
<keyword evidence="8" id="KW-1185">Reference proteome</keyword>
<keyword evidence="2" id="KW-0378">Hydrolase</keyword>
<dbReference type="PROSITE" id="PS51192">
    <property type="entry name" value="HELICASE_ATP_BIND_1"/>
    <property type="match status" value="1"/>
</dbReference>
<dbReference type="InterPro" id="IPR001650">
    <property type="entry name" value="Helicase_C-like"/>
</dbReference>
<reference evidence="7 8" key="1">
    <citation type="submission" date="2021-03" db="EMBL/GenBank/DDBJ databases">
        <title>Genomic Encyclopedia of Type Strains, Phase IV (KMG-IV): sequencing the most valuable type-strain genomes for metagenomic binning, comparative biology and taxonomic classification.</title>
        <authorList>
            <person name="Goeker M."/>
        </authorList>
    </citation>
    <scope>NUCLEOTIDE SEQUENCE [LARGE SCALE GENOMIC DNA]</scope>
    <source>
        <strain evidence="7 8">DSM 101953</strain>
    </source>
</reference>
<dbReference type="RefSeq" id="WP_209871814.1">
    <property type="nucleotide sequence ID" value="NZ_JAGGLV010000005.1"/>
</dbReference>
<keyword evidence="1" id="KW-0547">Nucleotide-binding</keyword>
<dbReference type="InterPro" id="IPR014001">
    <property type="entry name" value="Helicase_ATP-bd"/>
</dbReference>
<dbReference type="InterPro" id="IPR027417">
    <property type="entry name" value="P-loop_NTPase"/>
</dbReference>
<evidence type="ECO:0000313" key="8">
    <source>
        <dbReference type="Proteomes" id="UP000773462"/>
    </source>
</evidence>
<evidence type="ECO:0000256" key="3">
    <source>
        <dbReference type="ARBA" id="ARBA00022806"/>
    </source>
</evidence>
<dbReference type="InterPro" id="IPR011545">
    <property type="entry name" value="DEAD/DEAH_box_helicase_dom"/>
</dbReference>
<dbReference type="SMART" id="SM00490">
    <property type="entry name" value="HELICc"/>
    <property type="match status" value="1"/>
</dbReference>
<evidence type="ECO:0000256" key="4">
    <source>
        <dbReference type="ARBA" id="ARBA00022840"/>
    </source>
</evidence>
<dbReference type="EMBL" id="JAGGLV010000005">
    <property type="protein sequence ID" value="MBP2111691.1"/>
    <property type="molecule type" value="Genomic_DNA"/>
</dbReference>
<feature type="domain" description="Helicase C-terminal" evidence="6">
    <location>
        <begin position="598"/>
        <end position="771"/>
    </location>
</feature>
<proteinExistence type="predicted"/>
<dbReference type="Gene3D" id="3.40.50.300">
    <property type="entry name" value="P-loop containing nucleotide triphosphate hydrolases"/>
    <property type="match status" value="2"/>
</dbReference>
<keyword evidence="3" id="KW-0347">Helicase</keyword>
<evidence type="ECO:0000259" key="6">
    <source>
        <dbReference type="PROSITE" id="PS51194"/>
    </source>
</evidence>
<evidence type="ECO:0000259" key="5">
    <source>
        <dbReference type="PROSITE" id="PS51192"/>
    </source>
</evidence>
<accession>A0ABS4NNR2</accession>
<dbReference type="PANTHER" id="PTHR47961">
    <property type="entry name" value="DNA POLYMERASE THETA, PUTATIVE (AFU_ORTHOLOGUE AFUA_1G05260)-RELATED"/>
    <property type="match status" value="1"/>
</dbReference>
<evidence type="ECO:0008006" key="9">
    <source>
        <dbReference type="Google" id="ProtNLM"/>
    </source>
</evidence>
<feature type="domain" description="Helicase ATP-binding" evidence="5">
    <location>
        <begin position="288"/>
        <end position="486"/>
    </location>
</feature>
<dbReference type="PANTHER" id="PTHR47961:SF6">
    <property type="entry name" value="DNA-DIRECTED DNA POLYMERASE"/>
    <property type="match status" value="1"/>
</dbReference>
<protein>
    <recommendedName>
        <fullName evidence="9">DEAD/DEAH box helicase</fullName>
    </recommendedName>
</protein>
<evidence type="ECO:0000256" key="1">
    <source>
        <dbReference type="ARBA" id="ARBA00022741"/>
    </source>
</evidence>
<evidence type="ECO:0000313" key="7">
    <source>
        <dbReference type="EMBL" id="MBP2111691.1"/>
    </source>
</evidence>
<evidence type="ECO:0000256" key="2">
    <source>
        <dbReference type="ARBA" id="ARBA00022801"/>
    </source>
</evidence>
<dbReference type="SUPFAM" id="SSF52540">
    <property type="entry name" value="P-loop containing nucleoside triphosphate hydrolases"/>
    <property type="match status" value="2"/>
</dbReference>
<organism evidence="7 8">
    <name type="scientific">Paenibacillus silagei</name>
    <dbReference type="NCBI Taxonomy" id="1670801"/>
    <lineage>
        <taxon>Bacteria</taxon>
        <taxon>Bacillati</taxon>
        <taxon>Bacillota</taxon>
        <taxon>Bacilli</taxon>
        <taxon>Bacillales</taxon>
        <taxon>Paenibacillaceae</taxon>
        <taxon>Paenibacillus</taxon>
    </lineage>
</organism>
<gene>
    <name evidence="7" type="ORF">J2Z70_001832</name>
</gene>
<dbReference type="SMART" id="SM00487">
    <property type="entry name" value="DEXDc"/>
    <property type="match status" value="1"/>
</dbReference>
<keyword evidence="4" id="KW-0067">ATP-binding</keyword>
<sequence length="1194" mass="136149">MNENDFTSEEFENIYLELAGDTLSPSIAKLYSHYTRIKMKQPGLLGWRNDEFSERLEEAVTLIDIGLFEKEHGLANWRNALRRAGELLEWLSLPDLNDNQLPLRLLAAAVYQLAGYPALSLGLLNNEILDSNDSQMLTMLLKGDFPHLLNLNISYWTKARSLKNKQNDVEPNSINSIINNRIVDEVVRALGIFCTYMRWGDAERLSIAQKKLHDLSKLMIYGSDSYSWLLSKIVSEVVKEFVTNSLRSNVQYLLDGVSADGKKAFERYLRNNYRIQKSLAWYSQIKGIERLIKDESFTLCTPTGSGKTTIAELAIIQSMFLEIKEGSFNLLNVAPITMYLVPSRALATEVESKLGKVLGDLGSSSVRVTGLYGGIDWGPTDAWITSNDPTVLICTYEKAEALIRFLGPLFLNRVSLIVIDEVHSVQYNSINHEDLRSGDNRNLRLETLTNRLLRYTEDKRTIALSAVAEENEFLAKWISGNENADPVISSYRSTRQLIGRLEWIQTGEYEMRFDILDGSDLLFNETNGSENVPFIQRPFDSFPIPYKVIPKSFTNEKNGVSKRQRPHLFWAAMQLAQPDEQGIQHSVLISITQHIGGYAEDFLLVLNKVLKGIELPPFFIPPSETEHIKLFEKCLLACEDYFGIESNEYQLLLKGIAVHHGNMPGVMARLMVELLQKHIVHIALATSTLSEGVNLPFETVIVPTLTRGGDVIPLSEFKNLAGRAGRPGSGTEGRTLVFLETGTRVYSSLNARQNYDLLIDTMRKEQLMEVRSTLSPLGALIQHIADEWRKITGSNSLKELLNWLEKTIPCNGVNEEDLEPHYAEEALDSLDGYLLSVIVEQEEVTNKILNLVELEDYLRDVWKKTYAWQVMQNKETWEKVFLKRGISIRENVYPDPEIRRRLYRTSVAPRFGKKIISEYHLVKAHLAKGFNYARWSSDEKINYIVEAVKVVGDLGKFKVKESVKRGKNAGKWDEVLTWWLHPVKLSKKPVKNEVSEWIKFVKGNFEYKFSWGLGTIMALVLDDLNNGVLVETKIEDWPNTGLPWVVFWLKELITWGTLDPVAALLLAHGVEITRKTAEAKAEEYYSSSELSEEEVLNPLKIKEWVDIYSRKDINILDFSIKPINANLTRDFSNASNRKWRVFPIILENNISWIDPGGYELATSDKSMQWGNNMESRYDFILDVDTKMIDTSTFL</sequence>
<dbReference type="Proteomes" id="UP000773462">
    <property type="component" value="Unassembled WGS sequence"/>
</dbReference>
<dbReference type="PROSITE" id="PS51194">
    <property type="entry name" value="HELICASE_CTER"/>
    <property type="match status" value="1"/>
</dbReference>
<dbReference type="InterPro" id="IPR050474">
    <property type="entry name" value="Hel308_SKI2-like"/>
</dbReference>
<name>A0ABS4NNR2_9BACL</name>